<evidence type="ECO:0000313" key="4">
    <source>
        <dbReference type="Proteomes" id="UP001057375"/>
    </source>
</evidence>
<feature type="region of interest" description="Disordered" evidence="2">
    <location>
        <begin position="999"/>
        <end position="1032"/>
    </location>
</feature>
<dbReference type="Proteomes" id="UP001057375">
    <property type="component" value="Unassembled WGS sequence"/>
</dbReference>
<feature type="region of interest" description="Disordered" evidence="2">
    <location>
        <begin position="398"/>
        <end position="417"/>
    </location>
</feature>
<keyword evidence="1" id="KW-0175">Coiled coil</keyword>
<evidence type="ECO:0000313" key="3">
    <source>
        <dbReference type="EMBL" id="GKT27215.1"/>
    </source>
</evidence>
<dbReference type="EMBL" id="BQXS01012719">
    <property type="protein sequence ID" value="GKT27215.1"/>
    <property type="molecule type" value="Genomic_DNA"/>
</dbReference>
<sequence length="1093" mass="123895">MSKHLKQIEELFVDGRHPYDRTNFDPARAVSTIIAQKRLEMINERKQKRHYQQSSVAYTGSAYLDKPKEKDIIPDDEEKIDSFQLLERSLLYAEAQLGSMKKELLDSIDVSIKLSSSPILPANSSPKTIGDRIIDIKDRADEVAKVFSETCATLSSLHDQKTKAMDEIQRYQSIKTFISSLDICRKALDKRDFSTIKDFILFCEENLVSFESDLRMKKYLDKYKSLVSDIRYAIIDTVSAFLLDDSSSPESSPMPSSPSSFDAGRSRKEEKHKSIMCIQLCHELTRIHIEKIKSETDVESYHRDSNPTFSIAHPIELHVFHRVCDRVGDQMNGLFSTSISLENMTERYEHAMKVLKCVMENCDALKIDENRWPIALSASVSWVKRICPHLTSSARLMGQQWGSQDDPSGSNKPKRRDKYIKPTFMIAEYLDSAVIPKSFVQEEKERLERVQLELDKKKEEKRAEDGDHNLLAEEDIRSPYLSSSIPDEVVSKENSPTYNTFVSMLGVDTTAYPGFFTSILTPTFTPLLHILVESEKLHTSQVMSPRKLLEVDIKGISTTMKRVNDKIINMIFGSGRLGLPASSISQNMFLTLPSLEHSFLVLNVSRKRIVTITSDFQYINIFTHHTELLLAYSQYILSLALPFSFPKVVSDAFWANPLLSNDALILSDDRNIVKKIFQNIDDLSERIKDVDLQRCFSNEEKAEIERIVLEEMIHVEIPFLAQDASVALIKASDGVKRQSSQMKDPTSSFISLPSNLSIYTLLPFLLVQLSSLSSLSQQLDSYERRFLQTSSIKVREKVCGAVIRGKVIDAYSSMVDRCVSVCIGIIVGVCSQICNVVLSTTNLPALSTMLTSTKAHGGLNAKKYISLFEPFLSSSIMAELVTTITSGVLAFLQKILPIHLYTTLGANIITTLPNALFSLYARHFIPYYSKVSSESHHSCFARSMRTLAGLLPELIEAKSIPASRTVVAQRKCTKAYGFVRMCEEEMQDIHRGQDLLDDEISESDHPVPTPKKKGDHGKKHGRDKPWKRKKKSPSGKILLMMFPSLFEQEDQSQKEVNRELEVFEFALSLCQVSKKDSLDRIREWKSQKDGKEV</sequence>
<feature type="coiled-coil region" evidence="1">
    <location>
        <begin position="440"/>
        <end position="467"/>
    </location>
</feature>
<gene>
    <name evidence="3" type="ORF">ADUPG1_013682</name>
</gene>
<feature type="compositionally biased region" description="Polar residues" evidence="2">
    <location>
        <begin position="398"/>
        <end position="411"/>
    </location>
</feature>
<feature type="compositionally biased region" description="Basic residues" evidence="2">
    <location>
        <begin position="1010"/>
        <end position="1032"/>
    </location>
</feature>
<proteinExistence type="predicted"/>
<evidence type="ECO:0000256" key="1">
    <source>
        <dbReference type="SAM" id="Coils"/>
    </source>
</evidence>
<comment type="caution">
    <text evidence="3">The sequence shown here is derived from an EMBL/GenBank/DDBJ whole genome shotgun (WGS) entry which is preliminary data.</text>
</comment>
<evidence type="ECO:0000256" key="2">
    <source>
        <dbReference type="SAM" id="MobiDB-lite"/>
    </source>
</evidence>
<reference evidence="3" key="1">
    <citation type="submission" date="2022-03" db="EMBL/GenBank/DDBJ databases">
        <title>Draft genome sequence of Aduncisulcus paluster, a free-living microaerophilic Fornicata.</title>
        <authorList>
            <person name="Yuyama I."/>
            <person name="Kume K."/>
            <person name="Tamura T."/>
            <person name="Inagaki Y."/>
            <person name="Hashimoto T."/>
        </authorList>
    </citation>
    <scope>NUCLEOTIDE SEQUENCE</scope>
    <source>
        <strain evidence="3">NY0171</strain>
    </source>
</reference>
<keyword evidence="4" id="KW-1185">Reference proteome</keyword>
<name>A0ABQ5K3R6_9EUKA</name>
<organism evidence="3 4">
    <name type="scientific">Aduncisulcus paluster</name>
    <dbReference type="NCBI Taxonomy" id="2918883"/>
    <lineage>
        <taxon>Eukaryota</taxon>
        <taxon>Metamonada</taxon>
        <taxon>Carpediemonas-like organisms</taxon>
        <taxon>Aduncisulcus</taxon>
    </lineage>
</organism>
<protein>
    <submittedName>
        <fullName evidence="3">Uncharacterized protein</fullName>
    </submittedName>
</protein>
<accession>A0ABQ5K3R6</accession>